<dbReference type="Gene3D" id="2.60.120.10">
    <property type="entry name" value="Jelly Rolls"/>
    <property type="match status" value="2"/>
</dbReference>
<proteinExistence type="predicted"/>
<gene>
    <name evidence="2" type="ORF">QPJ95_01660</name>
</gene>
<keyword evidence="3" id="KW-1185">Reference proteome</keyword>
<dbReference type="Pfam" id="PF04962">
    <property type="entry name" value="KduI"/>
    <property type="match status" value="1"/>
</dbReference>
<dbReference type="InterPro" id="IPR014710">
    <property type="entry name" value="RmlC-like_jellyroll"/>
</dbReference>
<reference evidence="2 3" key="1">
    <citation type="submission" date="2023-06" db="EMBL/GenBank/DDBJ databases">
        <title>Parasedimentitalea psychrophila sp. nov., a psychrophilic bacterium isolated from deep-sea sediment.</title>
        <authorList>
            <person name="Li A."/>
        </authorList>
    </citation>
    <scope>NUCLEOTIDE SEQUENCE [LARGE SCALE GENOMIC DNA]</scope>
    <source>
        <strain evidence="2 3">QS115</strain>
    </source>
</reference>
<dbReference type="GO" id="GO:0008880">
    <property type="term" value="F:glucuronate isomerase activity"/>
    <property type="evidence" value="ECO:0007669"/>
    <property type="project" value="InterPro"/>
</dbReference>
<name>A0A9Y2L2I4_9RHOB</name>
<dbReference type="AlphaFoldDB" id="A0A9Y2L2I4"/>
<dbReference type="InterPro" id="IPR024203">
    <property type="entry name" value="Deoxy-glucuronate_isom_IolB"/>
</dbReference>
<dbReference type="SUPFAM" id="SSF51182">
    <property type="entry name" value="RmlC-like cupins"/>
    <property type="match status" value="1"/>
</dbReference>
<dbReference type="EMBL" id="CP127247">
    <property type="protein sequence ID" value="WIY25684.1"/>
    <property type="molecule type" value="Genomic_DNA"/>
</dbReference>
<dbReference type="PANTHER" id="PTHR39193:SF1">
    <property type="entry name" value="5-DEOXY-GLUCURONATE ISOMERASE"/>
    <property type="match status" value="1"/>
</dbReference>
<dbReference type="GO" id="GO:0019310">
    <property type="term" value="P:inositol catabolic process"/>
    <property type="evidence" value="ECO:0007669"/>
    <property type="project" value="InterPro"/>
</dbReference>
<dbReference type="RefSeq" id="WP_270918874.1">
    <property type="nucleotide sequence ID" value="NZ_CP127247.1"/>
</dbReference>
<evidence type="ECO:0000256" key="1">
    <source>
        <dbReference type="ARBA" id="ARBA00023235"/>
    </source>
</evidence>
<keyword evidence="1 2" id="KW-0413">Isomerase</keyword>
<evidence type="ECO:0000313" key="3">
    <source>
        <dbReference type="Proteomes" id="UP001238334"/>
    </source>
</evidence>
<dbReference type="InterPro" id="IPR021120">
    <property type="entry name" value="KduI/IolB_isomerase"/>
</dbReference>
<accession>A0A9Y2L2I4</accession>
<evidence type="ECO:0000313" key="2">
    <source>
        <dbReference type="EMBL" id="WIY25684.1"/>
    </source>
</evidence>
<dbReference type="KEGG" id="ppso:QPJ95_01660"/>
<dbReference type="Proteomes" id="UP001238334">
    <property type="component" value="Chromosome"/>
</dbReference>
<dbReference type="InterPro" id="IPR011051">
    <property type="entry name" value="RmlC_Cupin_sf"/>
</dbReference>
<dbReference type="PIRSF" id="PIRSF036628">
    <property type="entry name" value="IolB"/>
    <property type="match status" value="1"/>
</dbReference>
<sequence>MHIAPHDNKNIPIVDVDDATVPLNYFNIVKLKKGEAFEYQVPGYETCVAPATGTVDVDVEGVSYSNLGKRTIDVWDGEPEGVYVPVGAKVTIVCVSDETEIFIAGARYDKVLDPFEVRAGDIDLVQYGSDDTKTHRKIKHILGQKQHGKVGRLLVSELYTVGQGGWSGFPSHKHDTDRLPVETRHDETYNFRFRPNYGSGVQMLQREDNTPGEAYHIMDGSTVMLDSGYHPCAVLPGYEMYYFTILGGLSQRSLVQYFQPTHAAQIETIPGIKDMIAKFK</sequence>
<protein>
    <submittedName>
        <fullName evidence="2">5-deoxy-glucuronate isomerase</fullName>
    </submittedName>
</protein>
<dbReference type="PANTHER" id="PTHR39193">
    <property type="entry name" value="5-DEOXY-GLUCURONATE ISOMERASE"/>
    <property type="match status" value="1"/>
</dbReference>
<organism evidence="2 3">
    <name type="scientific">Parasedimentitalea psychrophila</name>
    <dbReference type="NCBI Taxonomy" id="2997337"/>
    <lineage>
        <taxon>Bacteria</taxon>
        <taxon>Pseudomonadati</taxon>
        <taxon>Pseudomonadota</taxon>
        <taxon>Alphaproteobacteria</taxon>
        <taxon>Rhodobacterales</taxon>
        <taxon>Paracoccaceae</taxon>
        <taxon>Parasedimentitalea</taxon>
    </lineage>
</organism>